<dbReference type="Proteomes" id="UP001433508">
    <property type="component" value="Unassembled WGS sequence"/>
</dbReference>
<sequence length="1067" mass="115513">MSGTDGQPKAAKALPVVPTDPGNGNGNGNNLDRPGSSSPMPSEPALNLQYYYKQAGNILADATTTQLVLGISVAVPVIVLVFGVPVFALLLGVLIGIYVAFRAIDPWKDLDLEPLPWKKDTNPNSVFEYKPLIQTSYVPSPQVSQVIKRIVDIIVEQYVESWYRTISTDDLTFVNACRQTLLDTATAFAAQQSLKRPADLFLVLLFSTCNTFVVFIRELRTVSATYSTRPGGIHEYIAANPESALAQMVDPEIQKAKLRNASNNLVQTLLPVLDMKRSPVALLAREMIANHVLAAAVESFSHPDAVNRYIIYFLQKEENIEALADEMNARSAARSPSPVKGQRTPSPPKESSSSSAAAAAAPASDSENIDAAAVPRPHLPPKEMVINNGYADGIPIDQPFASTSHQSAEIDIASYGLDGQIIPAYDDDDDDDDDYLPSSPPSSGDQKTPTLASFNVAPYRPVRKPLPTNSSSTLSNNTQTEPSPELAHQPSAPAYEDTTDLTTPAYSSPPSSYSSPTQTSVPVNSAYNRKPVELPVSTLYQSNIIVIDSSADNNHSTKIVTSKPLGFYTLVIEPVGTSPGWMAMRNISDFERLHAVLQKLASLAGLTTFPDIFPSWHSVTRADYCQTLQLYLQLVVNTRELADCEAMKKFVDKKETATPVEKRWQKNPLLKHAGEGVLEAISKATTATASAKDSRKAIMGVLAAAKRQSVDTIYRTKDRQRQSLLTSGPDSTGSSAGMRHHTGSLPANTNGQAHAAPATSTESTPVLPEYNSELNYSSTSLASAPDTQAELHPSDTAADNYSPGLQRHRSLNNGAASISTPALGRTSSMRGVAPVVSRNDSVTSSETDLNDHGLGRTSVDRRRESIYDDQPRPRTGIDETNARRSALLASHQPLSQGETNSLIDTIFLAISELYLLSNAWTVRRSLLTVLRGLFLRNGSSSVEGIRLAIQKDVIDKYCSEDEIASKLNDLADAIWRSDPDSQSQPPITATTTTPQQQQQQQQSSVELKNEAHKMFVSRAVPDAIKSVMGTGASAQALDFVFNVLQDRNIARGLVLNLLMDCITTALM</sequence>
<keyword evidence="2" id="KW-1185">Reference proteome</keyword>
<name>A0ACC3T7M1_LIPKO</name>
<evidence type="ECO:0000313" key="2">
    <source>
        <dbReference type="Proteomes" id="UP001433508"/>
    </source>
</evidence>
<accession>A0ACC3T7M1</accession>
<dbReference type="EMBL" id="MU971342">
    <property type="protein sequence ID" value="KAK9239974.1"/>
    <property type="molecule type" value="Genomic_DNA"/>
</dbReference>
<organism evidence="1 2">
    <name type="scientific">Lipomyces kononenkoae</name>
    <name type="common">Yeast</name>
    <dbReference type="NCBI Taxonomy" id="34357"/>
    <lineage>
        <taxon>Eukaryota</taxon>
        <taxon>Fungi</taxon>
        <taxon>Dikarya</taxon>
        <taxon>Ascomycota</taxon>
        <taxon>Saccharomycotina</taxon>
        <taxon>Lipomycetes</taxon>
        <taxon>Lipomycetales</taxon>
        <taxon>Lipomycetaceae</taxon>
        <taxon>Lipomyces</taxon>
    </lineage>
</organism>
<comment type="caution">
    <text evidence="1">The sequence shown here is derived from an EMBL/GenBank/DDBJ whole genome shotgun (WGS) entry which is preliminary data.</text>
</comment>
<reference evidence="2" key="1">
    <citation type="journal article" date="2024" name="Front. Bioeng. Biotechnol.">
        <title>Genome-scale model development and genomic sequencing of the oleaginous clade Lipomyces.</title>
        <authorList>
            <person name="Czajka J.J."/>
            <person name="Han Y."/>
            <person name="Kim J."/>
            <person name="Mondo S.J."/>
            <person name="Hofstad B.A."/>
            <person name="Robles A."/>
            <person name="Haridas S."/>
            <person name="Riley R."/>
            <person name="LaButti K."/>
            <person name="Pangilinan J."/>
            <person name="Andreopoulos W."/>
            <person name="Lipzen A."/>
            <person name="Yan J."/>
            <person name="Wang M."/>
            <person name="Ng V."/>
            <person name="Grigoriev I.V."/>
            <person name="Spatafora J.W."/>
            <person name="Magnuson J.K."/>
            <person name="Baker S.E."/>
            <person name="Pomraning K.R."/>
        </authorList>
    </citation>
    <scope>NUCLEOTIDE SEQUENCE [LARGE SCALE GENOMIC DNA]</scope>
    <source>
        <strain evidence="2">CBS 7786</strain>
    </source>
</reference>
<protein>
    <submittedName>
        <fullName evidence="1">PXA domain-containing protein</fullName>
    </submittedName>
</protein>
<gene>
    <name evidence="1" type="ORF">V1525DRAFT_371373</name>
</gene>
<proteinExistence type="predicted"/>
<evidence type="ECO:0000313" key="1">
    <source>
        <dbReference type="EMBL" id="KAK9239974.1"/>
    </source>
</evidence>